<reference evidence="1" key="1">
    <citation type="submission" date="2021-01" db="EMBL/GenBank/DDBJ databases">
        <authorList>
            <consortium name="Genoscope - CEA"/>
            <person name="William W."/>
        </authorList>
    </citation>
    <scope>NUCLEOTIDE SEQUENCE</scope>
</reference>
<evidence type="ECO:0000313" key="2">
    <source>
        <dbReference type="Proteomes" id="UP000692954"/>
    </source>
</evidence>
<organism evidence="1 2">
    <name type="scientific">Paramecium sonneborni</name>
    <dbReference type="NCBI Taxonomy" id="65129"/>
    <lineage>
        <taxon>Eukaryota</taxon>
        <taxon>Sar</taxon>
        <taxon>Alveolata</taxon>
        <taxon>Ciliophora</taxon>
        <taxon>Intramacronucleata</taxon>
        <taxon>Oligohymenophorea</taxon>
        <taxon>Peniculida</taxon>
        <taxon>Parameciidae</taxon>
        <taxon>Paramecium</taxon>
    </lineage>
</organism>
<dbReference type="AlphaFoldDB" id="A0A8S1KI39"/>
<accession>A0A8S1KI39</accession>
<dbReference type="Proteomes" id="UP000692954">
    <property type="component" value="Unassembled WGS sequence"/>
</dbReference>
<dbReference type="OrthoDB" id="285625at2759"/>
<gene>
    <name evidence="1" type="ORF">PSON_ATCC_30995.1.T0080253</name>
</gene>
<evidence type="ECO:0000313" key="1">
    <source>
        <dbReference type="EMBL" id="CAD8054367.1"/>
    </source>
</evidence>
<dbReference type="EMBL" id="CAJJDN010000008">
    <property type="protein sequence ID" value="CAD8054367.1"/>
    <property type="molecule type" value="Genomic_DNA"/>
</dbReference>
<keyword evidence="2" id="KW-1185">Reference proteome</keyword>
<proteinExistence type="predicted"/>
<comment type="caution">
    <text evidence="1">The sequence shown here is derived from an EMBL/GenBank/DDBJ whole genome shotgun (WGS) entry which is preliminary data.</text>
</comment>
<sequence length="177" mass="20733">MQEKQNEIFEILQKQVDERKQMKKQEMFQLKKQKIAEIKQDKKKLTDGLVKHPNKFYPQKGVGQYFQKSDFLLPKQQKQGLERIQSAWLPTYTHSRLISATPLDTEPFSRPPSVKEKVWRPFSSQPNKLNMIQLVPHSPKDNALTPKKNSMAFDSGEKIVPIKPFIPTRRIFSAFPK</sequence>
<name>A0A8S1KI39_9CILI</name>
<protein>
    <submittedName>
        <fullName evidence="1">Uncharacterized protein</fullName>
    </submittedName>
</protein>